<sequence length="228" mass="24328">MLHTRGVRLHAAVAGDAHNPLVLLLHGAFGGWFDFKDALDPLAQAGLHAAALDLRGYGMSDKPAHRAGDTLQILAGDIAGAIRTLGHQSAVVIGADTGAVIANAAARRYPDLVTRTIALPTTRGTAAALSRLHPALLGTSPRTLDAIWRANFNADTSEAFHGTPLFDDHLHLRLQARRIDHALPHIVRTSRLRPRTPIASDMPELGASRLPHVEDPEGFAASVVKRVL</sequence>
<protein>
    <submittedName>
        <fullName evidence="2">Alpha/beta hydrolase</fullName>
    </submittedName>
</protein>
<dbReference type="Proteomes" id="UP001204000">
    <property type="component" value="Unassembled WGS sequence"/>
</dbReference>
<comment type="caution">
    <text evidence="2">The sequence shown here is derived from an EMBL/GenBank/DDBJ whole genome shotgun (WGS) entry which is preliminary data.</text>
</comment>
<dbReference type="PANTHER" id="PTHR43329">
    <property type="entry name" value="EPOXIDE HYDROLASE"/>
    <property type="match status" value="1"/>
</dbReference>
<evidence type="ECO:0000259" key="1">
    <source>
        <dbReference type="Pfam" id="PF00561"/>
    </source>
</evidence>
<dbReference type="InterPro" id="IPR029058">
    <property type="entry name" value="AB_hydrolase_fold"/>
</dbReference>
<dbReference type="Pfam" id="PF00561">
    <property type="entry name" value="Abhydrolase_1"/>
    <property type="match status" value="1"/>
</dbReference>
<dbReference type="Gene3D" id="3.40.50.1820">
    <property type="entry name" value="alpha/beta hydrolase"/>
    <property type="match status" value="1"/>
</dbReference>
<evidence type="ECO:0000313" key="2">
    <source>
        <dbReference type="EMBL" id="MCP1388505.1"/>
    </source>
</evidence>
<dbReference type="SUPFAM" id="SSF53474">
    <property type="entry name" value="alpha/beta-Hydrolases"/>
    <property type="match status" value="1"/>
</dbReference>
<reference evidence="2" key="1">
    <citation type="submission" date="2022-05" db="EMBL/GenBank/DDBJ databases">
        <title>Corynebacterium sp. TA-R-1 sp. nov., isolated from human feces.</title>
        <authorList>
            <person name="Shamsuzzaman M."/>
            <person name="Dahal R.H."/>
        </authorList>
    </citation>
    <scope>NUCLEOTIDE SEQUENCE</scope>
    <source>
        <strain evidence="2">TA-R-1</strain>
    </source>
</reference>
<proteinExistence type="predicted"/>
<name>A0ABT1G4C0_9CORY</name>
<organism evidence="2 3">
    <name type="scientific">Corynebacterium stercoris</name>
    <dbReference type="NCBI Taxonomy" id="2943490"/>
    <lineage>
        <taxon>Bacteria</taxon>
        <taxon>Bacillati</taxon>
        <taxon>Actinomycetota</taxon>
        <taxon>Actinomycetes</taxon>
        <taxon>Mycobacteriales</taxon>
        <taxon>Corynebacteriaceae</taxon>
        <taxon>Corynebacterium</taxon>
    </lineage>
</organism>
<evidence type="ECO:0000313" key="3">
    <source>
        <dbReference type="Proteomes" id="UP001204000"/>
    </source>
</evidence>
<accession>A0ABT1G4C0</accession>
<gene>
    <name evidence="2" type="ORF">M5J20_09990</name>
</gene>
<dbReference type="GO" id="GO:0016787">
    <property type="term" value="F:hydrolase activity"/>
    <property type="evidence" value="ECO:0007669"/>
    <property type="project" value="UniProtKB-KW"/>
</dbReference>
<keyword evidence="3" id="KW-1185">Reference proteome</keyword>
<keyword evidence="2" id="KW-0378">Hydrolase</keyword>
<dbReference type="InterPro" id="IPR000073">
    <property type="entry name" value="AB_hydrolase_1"/>
</dbReference>
<feature type="domain" description="AB hydrolase-1" evidence="1">
    <location>
        <begin position="20"/>
        <end position="154"/>
    </location>
</feature>
<dbReference type="EMBL" id="JAMFTQ010000017">
    <property type="protein sequence ID" value="MCP1388505.1"/>
    <property type="molecule type" value="Genomic_DNA"/>
</dbReference>